<dbReference type="RefSeq" id="WP_200608857.1">
    <property type="nucleotide sequence ID" value="NZ_JAEHHL010000003.1"/>
</dbReference>
<dbReference type="Gene3D" id="3.40.50.300">
    <property type="entry name" value="P-loop containing nucleotide triphosphate hydrolases"/>
    <property type="match status" value="1"/>
</dbReference>
<reference evidence="1" key="1">
    <citation type="submission" date="2020-12" db="EMBL/GenBank/DDBJ databases">
        <title>Bacterial taxonomy.</title>
        <authorList>
            <person name="Pan X."/>
        </authorList>
    </citation>
    <scope>NUCLEOTIDE SEQUENCE</scope>
    <source>
        <strain evidence="1">M0105</strain>
    </source>
</reference>
<gene>
    <name evidence="1" type="ORF">H0I76_07395</name>
</gene>
<sequence length="406" mass="46954">METRRRSQHEGAQLARKVFVHVGMMKTGTTAIQHMLSENREALLRNRLRFPIAPGYRAHLDLVLYAMNDERMGAHHRQKGLKDKEDLRRWRTIFEDHLARELGACDESIIFSDERLASLITKPEETLRLREFLSRLSDEIKIIIYIRDQISAIESFYSTEIRAGETHPLTPIKKERYFNRFEYNKIIERWADRFGSGSIILKEFSPESLLGGDVCRDFLSILGAQSDRNIDFPLNANESIGRNGIELLRHLNVHMGKGDSGIKDWRGGNIDQFIARIDRSEKIKLPADGCGEIIKWYKTDNEKIFQKYGVDLNSSLHKKIDARSRSEPTDEIRIDEIIDLFAKCWMAREEEIVTRECDDLVKSAHTFIAKGDDFQAIRQLERALMLGDPTGTAMKHLEELRARLSP</sequence>
<dbReference type="Proteomes" id="UP000655420">
    <property type="component" value="Unassembled WGS sequence"/>
</dbReference>
<keyword evidence="2" id="KW-1185">Reference proteome</keyword>
<name>A0A8J7M7L2_9RHOB</name>
<organism evidence="1 2">
    <name type="scientific">Thermohalobaculum xanthum</name>
    <dbReference type="NCBI Taxonomy" id="2753746"/>
    <lineage>
        <taxon>Bacteria</taxon>
        <taxon>Pseudomonadati</taxon>
        <taxon>Pseudomonadota</taxon>
        <taxon>Alphaproteobacteria</taxon>
        <taxon>Rhodobacterales</taxon>
        <taxon>Paracoccaceae</taxon>
        <taxon>Thermohalobaculum</taxon>
    </lineage>
</organism>
<evidence type="ECO:0008006" key="3">
    <source>
        <dbReference type="Google" id="ProtNLM"/>
    </source>
</evidence>
<evidence type="ECO:0000313" key="2">
    <source>
        <dbReference type="Proteomes" id="UP000655420"/>
    </source>
</evidence>
<dbReference type="AlphaFoldDB" id="A0A8J7M7L2"/>
<evidence type="ECO:0000313" key="1">
    <source>
        <dbReference type="EMBL" id="MBK0399009.1"/>
    </source>
</evidence>
<protein>
    <recommendedName>
        <fullName evidence="3">Sulfotransferase family protein</fullName>
    </recommendedName>
</protein>
<comment type="caution">
    <text evidence="1">The sequence shown here is derived from an EMBL/GenBank/DDBJ whole genome shotgun (WGS) entry which is preliminary data.</text>
</comment>
<dbReference type="SUPFAM" id="SSF52540">
    <property type="entry name" value="P-loop containing nucleoside triphosphate hydrolases"/>
    <property type="match status" value="1"/>
</dbReference>
<proteinExistence type="predicted"/>
<dbReference type="InterPro" id="IPR027417">
    <property type="entry name" value="P-loop_NTPase"/>
</dbReference>
<dbReference type="EMBL" id="JAEHHL010000003">
    <property type="protein sequence ID" value="MBK0399009.1"/>
    <property type="molecule type" value="Genomic_DNA"/>
</dbReference>
<accession>A0A8J7M7L2</accession>